<proteinExistence type="predicted"/>
<protein>
    <submittedName>
        <fullName evidence="2">Diuretic hormone receptor</fullName>
    </submittedName>
</protein>
<feature type="domain" description="G-protein coupled receptors family 2 profile 1" evidence="1">
    <location>
        <begin position="85"/>
        <end position="148"/>
    </location>
</feature>
<comment type="caution">
    <text evidence="2">The sequence shown here is derived from an EMBL/GenBank/DDBJ whole genome shotgun (WGS) entry which is preliminary data.</text>
</comment>
<dbReference type="Pfam" id="PF02793">
    <property type="entry name" value="HRM"/>
    <property type="match status" value="1"/>
</dbReference>
<gene>
    <name evidence="2" type="primary">DIHR_0</name>
    <name evidence="2" type="ORF">E2C01_075017</name>
</gene>
<dbReference type="InterPro" id="IPR017983">
    <property type="entry name" value="GPCR_2_secretin-like_CS"/>
</dbReference>
<dbReference type="OrthoDB" id="6022368at2759"/>
<accession>A0A5B7IFT0</accession>
<dbReference type="GO" id="GO:0016020">
    <property type="term" value="C:membrane"/>
    <property type="evidence" value="ECO:0007669"/>
    <property type="project" value="InterPro"/>
</dbReference>
<reference evidence="2 3" key="1">
    <citation type="submission" date="2019-05" db="EMBL/GenBank/DDBJ databases">
        <title>Another draft genome of Portunus trituberculatus and its Hox gene families provides insights of decapod evolution.</title>
        <authorList>
            <person name="Jeong J.-H."/>
            <person name="Song I."/>
            <person name="Kim S."/>
            <person name="Choi T."/>
            <person name="Kim D."/>
            <person name="Ryu S."/>
            <person name="Kim W."/>
        </authorList>
    </citation>
    <scope>NUCLEOTIDE SEQUENCE [LARGE SCALE GENOMIC DNA]</scope>
    <source>
        <tissue evidence="2">Muscle</tissue>
    </source>
</reference>
<name>A0A5B7IFT0_PORTR</name>
<keyword evidence="2" id="KW-0675">Receptor</keyword>
<evidence type="ECO:0000259" key="1">
    <source>
        <dbReference type="PROSITE" id="PS50227"/>
    </source>
</evidence>
<dbReference type="AlphaFoldDB" id="A0A5B7IFT0"/>
<dbReference type="InterPro" id="IPR036445">
    <property type="entry name" value="GPCR_2_extracell_dom_sf"/>
</dbReference>
<dbReference type="SUPFAM" id="SSF111418">
    <property type="entry name" value="Hormone receptor domain"/>
    <property type="match status" value="1"/>
</dbReference>
<dbReference type="Proteomes" id="UP000324222">
    <property type="component" value="Unassembled WGS sequence"/>
</dbReference>
<dbReference type="PROSITE" id="PS50227">
    <property type="entry name" value="G_PROTEIN_RECEP_F2_3"/>
    <property type="match status" value="1"/>
</dbReference>
<dbReference type="GO" id="GO:0004930">
    <property type="term" value="F:G protein-coupled receptor activity"/>
    <property type="evidence" value="ECO:0007669"/>
    <property type="project" value="InterPro"/>
</dbReference>
<dbReference type="Gene3D" id="4.10.1240.10">
    <property type="entry name" value="GPCR, family 2, extracellular hormone receptor domain"/>
    <property type="match status" value="1"/>
</dbReference>
<sequence length="148" mass="16604">MPAISDTGDDPITYTDLDLDSKVNAIDRGEEGGGEGIVPMEEEEDDDFHLHPDELNKFRTIMWNRFMEQSTVIVNATNDDQKVLRCFEQFVTSFMEPDLGGVGKGACPVKFDGVSCWPQTPPGTLRIIPCFEVFNGVYYDPSGEYRAR</sequence>
<evidence type="ECO:0000313" key="2">
    <source>
        <dbReference type="EMBL" id="MPC80437.1"/>
    </source>
</evidence>
<evidence type="ECO:0000313" key="3">
    <source>
        <dbReference type="Proteomes" id="UP000324222"/>
    </source>
</evidence>
<dbReference type="InterPro" id="IPR001879">
    <property type="entry name" value="GPCR_2_extracellular_dom"/>
</dbReference>
<organism evidence="2 3">
    <name type="scientific">Portunus trituberculatus</name>
    <name type="common">Swimming crab</name>
    <name type="synonym">Neptunus trituberculatus</name>
    <dbReference type="NCBI Taxonomy" id="210409"/>
    <lineage>
        <taxon>Eukaryota</taxon>
        <taxon>Metazoa</taxon>
        <taxon>Ecdysozoa</taxon>
        <taxon>Arthropoda</taxon>
        <taxon>Crustacea</taxon>
        <taxon>Multicrustacea</taxon>
        <taxon>Malacostraca</taxon>
        <taxon>Eumalacostraca</taxon>
        <taxon>Eucarida</taxon>
        <taxon>Decapoda</taxon>
        <taxon>Pleocyemata</taxon>
        <taxon>Brachyura</taxon>
        <taxon>Eubrachyura</taxon>
        <taxon>Portunoidea</taxon>
        <taxon>Portunidae</taxon>
        <taxon>Portuninae</taxon>
        <taxon>Portunus</taxon>
    </lineage>
</organism>
<dbReference type="EMBL" id="VSRR010054011">
    <property type="protein sequence ID" value="MPC80437.1"/>
    <property type="molecule type" value="Genomic_DNA"/>
</dbReference>
<keyword evidence="3" id="KW-1185">Reference proteome</keyword>
<dbReference type="PROSITE" id="PS00649">
    <property type="entry name" value="G_PROTEIN_RECEP_F2_1"/>
    <property type="match status" value="1"/>
</dbReference>